<dbReference type="EMBL" id="CP053021">
    <property type="protein sequence ID" value="QJR01644.1"/>
    <property type="molecule type" value="Genomic_DNA"/>
</dbReference>
<accession>A0A6M4G4V6</accession>
<dbReference type="AlphaFoldDB" id="A0A6M4G4V6"/>
<gene>
    <name evidence="1" type="ORF">HH800_05195</name>
</gene>
<dbReference type="Proteomes" id="UP000502611">
    <property type="component" value="Chromosome"/>
</dbReference>
<organism evidence="1 2">
    <name type="scientific">Sphingobium yanoikuyae</name>
    <name type="common">Sphingomonas yanoikuyae</name>
    <dbReference type="NCBI Taxonomy" id="13690"/>
    <lineage>
        <taxon>Bacteria</taxon>
        <taxon>Pseudomonadati</taxon>
        <taxon>Pseudomonadota</taxon>
        <taxon>Alphaproteobacteria</taxon>
        <taxon>Sphingomonadales</taxon>
        <taxon>Sphingomonadaceae</taxon>
        <taxon>Sphingobium</taxon>
    </lineage>
</organism>
<evidence type="ECO:0000313" key="1">
    <source>
        <dbReference type="EMBL" id="QJR01644.1"/>
    </source>
</evidence>
<name>A0A6M4G4V6_SPHYA</name>
<evidence type="ECO:0008006" key="3">
    <source>
        <dbReference type="Google" id="ProtNLM"/>
    </source>
</evidence>
<dbReference type="RefSeq" id="WP_169860383.1">
    <property type="nucleotide sequence ID" value="NZ_CP053021.1"/>
</dbReference>
<sequence>MDWMQFVAALIASAAWPVAIGSIAYCQRVPIGKFIDRIKSAEAFGAKVRMDVSEDIEEARETIQERGRADYIPLEVERPMSANHGAVEAQHVFRESYLSKIPQALSTTSASGSIVASWLKLEEALKLVCSRGGITWKSFPEKAAKEAAEQGAIDLTTFAVIQKLRRIRNDVVHGRAEVSLEDAASYRATVDSVMKNLEGPAVEHA</sequence>
<reference evidence="1 2" key="1">
    <citation type="submission" date="2020-04" db="EMBL/GenBank/DDBJ databases">
        <title>The Whole Genome Analysis of High salt-tolerant Sphingobium yanoikuyae YC-XJ2 with Aryl organophosphorus flame retardants (aryl-OPFRs)-degrading capacity and characteristics of Related phosphotriesterase.</title>
        <authorList>
            <person name="Li X."/>
        </authorList>
    </citation>
    <scope>NUCLEOTIDE SEQUENCE [LARGE SCALE GENOMIC DNA]</scope>
    <source>
        <strain evidence="1 2">YC-XJ2</strain>
    </source>
</reference>
<proteinExistence type="predicted"/>
<protein>
    <recommendedName>
        <fullName evidence="3">DUF4145 domain-containing protein</fullName>
    </recommendedName>
</protein>
<evidence type="ECO:0000313" key="2">
    <source>
        <dbReference type="Proteomes" id="UP000502611"/>
    </source>
</evidence>